<keyword evidence="2" id="KW-1185">Reference proteome</keyword>
<accession>A0AAW1N348</accession>
<gene>
    <name evidence="1" type="ORF">QE152_g4227</name>
</gene>
<dbReference type="AlphaFoldDB" id="A0AAW1N348"/>
<dbReference type="Proteomes" id="UP001458880">
    <property type="component" value="Unassembled WGS sequence"/>
</dbReference>
<organism evidence="1 2">
    <name type="scientific">Popillia japonica</name>
    <name type="common">Japanese beetle</name>
    <dbReference type="NCBI Taxonomy" id="7064"/>
    <lineage>
        <taxon>Eukaryota</taxon>
        <taxon>Metazoa</taxon>
        <taxon>Ecdysozoa</taxon>
        <taxon>Arthropoda</taxon>
        <taxon>Hexapoda</taxon>
        <taxon>Insecta</taxon>
        <taxon>Pterygota</taxon>
        <taxon>Neoptera</taxon>
        <taxon>Endopterygota</taxon>
        <taxon>Coleoptera</taxon>
        <taxon>Polyphaga</taxon>
        <taxon>Scarabaeiformia</taxon>
        <taxon>Scarabaeidae</taxon>
        <taxon>Rutelinae</taxon>
        <taxon>Popillia</taxon>
    </lineage>
</organism>
<sequence length="216" mass="24721">MRRSRHVHGSPHLEHSYAASSNVATDVALEHVSPSTSFAESNPEPGTSRIRQHVKVDDRFVCLVRENHAQNMEPLLKSLSIRKASELSPKARHLYRRALLFKRKSIAQRKKTQCFHSELAKAVKYSQRRQIKCLPKKPKGRRFTIEDKITALALYKQSGAGYKFLRQIFALPSRITIMRLLNSVPIEAGINQCVFDGLKEIQKNLKPLERFSCYVA</sequence>
<reference evidence="1 2" key="1">
    <citation type="journal article" date="2024" name="BMC Genomics">
        <title>De novo assembly and annotation of Popillia japonica's genome with initial clues to its potential as an invasive pest.</title>
        <authorList>
            <person name="Cucini C."/>
            <person name="Boschi S."/>
            <person name="Funari R."/>
            <person name="Cardaioli E."/>
            <person name="Iannotti N."/>
            <person name="Marturano G."/>
            <person name="Paoli F."/>
            <person name="Bruttini M."/>
            <person name="Carapelli A."/>
            <person name="Frati F."/>
            <person name="Nardi F."/>
        </authorList>
    </citation>
    <scope>NUCLEOTIDE SEQUENCE [LARGE SCALE GENOMIC DNA]</scope>
    <source>
        <strain evidence="1">DMR45628</strain>
    </source>
</reference>
<protein>
    <submittedName>
        <fullName evidence="1">Transposase protein</fullName>
    </submittedName>
</protein>
<name>A0AAW1N348_POPJA</name>
<proteinExistence type="predicted"/>
<comment type="caution">
    <text evidence="1">The sequence shown here is derived from an EMBL/GenBank/DDBJ whole genome shotgun (WGS) entry which is preliminary data.</text>
</comment>
<evidence type="ECO:0000313" key="1">
    <source>
        <dbReference type="EMBL" id="KAK9752395.1"/>
    </source>
</evidence>
<evidence type="ECO:0000313" key="2">
    <source>
        <dbReference type="Proteomes" id="UP001458880"/>
    </source>
</evidence>
<dbReference type="EMBL" id="JASPKY010000020">
    <property type="protein sequence ID" value="KAK9752395.1"/>
    <property type="molecule type" value="Genomic_DNA"/>
</dbReference>